<feature type="transmembrane region" description="Helical" evidence="1">
    <location>
        <begin position="106"/>
        <end position="123"/>
    </location>
</feature>
<protein>
    <submittedName>
        <fullName evidence="2">Uncharacterized protein</fullName>
    </submittedName>
</protein>
<reference evidence="3" key="1">
    <citation type="submission" date="2016-10" db="EMBL/GenBank/DDBJ databases">
        <authorList>
            <person name="Varghese N."/>
            <person name="Submissions S."/>
        </authorList>
    </citation>
    <scope>NUCLEOTIDE SEQUENCE [LARGE SCALE GENOMIC DNA]</scope>
    <source>
        <strain evidence="3">DSM 28881</strain>
    </source>
</reference>
<name>A0A1I3RR21_9FLAO</name>
<keyword evidence="1" id="KW-1133">Transmembrane helix</keyword>
<dbReference type="AlphaFoldDB" id="A0A1I3RR21"/>
<sequence>MALTSLLLDIANISGGLLLGLATLDKWDGEANFFNKIAGVLAPFQTVIGGALLVLPILGIFSGGFSIYGLVSIVGGLLLLTHVFGKVPALEETLRKVSSKLMPFKAIIGIALLAIGVLSLLHIL</sequence>
<keyword evidence="3" id="KW-1185">Reference proteome</keyword>
<accession>A0A1I3RR21</accession>
<keyword evidence="1" id="KW-0472">Membrane</keyword>
<feature type="transmembrane region" description="Helical" evidence="1">
    <location>
        <begin position="67"/>
        <end position="85"/>
    </location>
</feature>
<evidence type="ECO:0000313" key="3">
    <source>
        <dbReference type="Proteomes" id="UP000199559"/>
    </source>
</evidence>
<dbReference type="RefSeq" id="WP_090841394.1">
    <property type="nucleotide sequence ID" value="NZ_CANKYB010000010.1"/>
</dbReference>
<dbReference type="EMBL" id="FORM01000008">
    <property type="protein sequence ID" value="SFJ48993.1"/>
    <property type="molecule type" value="Genomic_DNA"/>
</dbReference>
<keyword evidence="1" id="KW-0812">Transmembrane</keyword>
<evidence type="ECO:0000313" key="2">
    <source>
        <dbReference type="EMBL" id="SFJ48993.1"/>
    </source>
</evidence>
<evidence type="ECO:0000256" key="1">
    <source>
        <dbReference type="SAM" id="Phobius"/>
    </source>
</evidence>
<dbReference type="Proteomes" id="UP000199559">
    <property type="component" value="Unassembled WGS sequence"/>
</dbReference>
<gene>
    <name evidence="2" type="ORF">SAMN05443431_108116</name>
</gene>
<proteinExistence type="predicted"/>
<feature type="transmembrane region" description="Helical" evidence="1">
    <location>
        <begin position="6"/>
        <end position="25"/>
    </location>
</feature>
<dbReference type="STRING" id="1144750.SAMN05443431_108116"/>
<feature type="transmembrane region" description="Helical" evidence="1">
    <location>
        <begin position="37"/>
        <end position="61"/>
    </location>
</feature>
<organism evidence="2 3">
    <name type="scientific">Olleya namhaensis</name>
    <dbReference type="NCBI Taxonomy" id="1144750"/>
    <lineage>
        <taxon>Bacteria</taxon>
        <taxon>Pseudomonadati</taxon>
        <taxon>Bacteroidota</taxon>
        <taxon>Flavobacteriia</taxon>
        <taxon>Flavobacteriales</taxon>
        <taxon>Flavobacteriaceae</taxon>
    </lineage>
</organism>